<evidence type="ECO:0008006" key="2">
    <source>
        <dbReference type="Google" id="ProtNLM"/>
    </source>
</evidence>
<gene>
    <name evidence="1" type="ORF">METZ01_LOCUS172144</name>
</gene>
<evidence type="ECO:0000313" key="1">
    <source>
        <dbReference type="EMBL" id="SVB19290.1"/>
    </source>
</evidence>
<feature type="non-terminal residue" evidence="1">
    <location>
        <position position="1"/>
    </location>
</feature>
<dbReference type="EMBL" id="UINC01032135">
    <property type="protein sequence ID" value="SVB19290.1"/>
    <property type="molecule type" value="Genomic_DNA"/>
</dbReference>
<proteinExistence type="predicted"/>
<name>A0A382BZQ9_9ZZZZ</name>
<accession>A0A382BZQ9</accession>
<organism evidence="1">
    <name type="scientific">marine metagenome</name>
    <dbReference type="NCBI Taxonomy" id="408172"/>
    <lineage>
        <taxon>unclassified sequences</taxon>
        <taxon>metagenomes</taxon>
        <taxon>ecological metagenomes</taxon>
    </lineage>
</organism>
<protein>
    <recommendedName>
        <fullName evidence="2">DUF5723 domain-containing protein</fullName>
    </recommendedName>
</protein>
<sequence length="143" mass="15938">YHNMEPKVAFSLQNIGGLDFEGAGKVPMTMNIGVSTESEFNGFDMILAADYRDLADSQEMISKGNIMTERNIKIGVEFGWQKLFNGHHLISIRAGRNGPYNSVGWSLNLFGFKVDFAKYSEEIGGYAGELEDKRTSLQVSLIF</sequence>
<reference evidence="1" key="1">
    <citation type="submission" date="2018-05" db="EMBL/GenBank/DDBJ databases">
        <authorList>
            <person name="Lanie J.A."/>
            <person name="Ng W.-L."/>
            <person name="Kazmierczak K.M."/>
            <person name="Andrzejewski T.M."/>
            <person name="Davidsen T.M."/>
            <person name="Wayne K.J."/>
            <person name="Tettelin H."/>
            <person name="Glass J.I."/>
            <person name="Rusch D."/>
            <person name="Podicherti R."/>
            <person name="Tsui H.-C.T."/>
            <person name="Winkler M.E."/>
        </authorList>
    </citation>
    <scope>NUCLEOTIDE SEQUENCE</scope>
</reference>
<dbReference type="AlphaFoldDB" id="A0A382BZQ9"/>